<dbReference type="Gene3D" id="1.20.58.1480">
    <property type="match status" value="1"/>
</dbReference>
<evidence type="ECO:0000256" key="17">
    <source>
        <dbReference type="PIRSR" id="PIRSR001174-2"/>
    </source>
</evidence>
<dbReference type="Pfam" id="PF05362">
    <property type="entry name" value="Lon_C"/>
    <property type="match status" value="1"/>
</dbReference>
<evidence type="ECO:0000256" key="14">
    <source>
        <dbReference type="HAMAP-Rule" id="MF_01973"/>
    </source>
</evidence>
<dbReference type="InterPro" id="IPR003959">
    <property type="entry name" value="ATPase_AAA_core"/>
</dbReference>
<evidence type="ECO:0000256" key="18">
    <source>
        <dbReference type="PROSITE-ProRule" id="PRU01122"/>
    </source>
</evidence>
<dbReference type="HAMAP" id="MF_01973">
    <property type="entry name" value="lon_bact"/>
    <property type="match status" value="1"/>
</dbReference>
<dbReference type="InterPro" id="IPR054594">
    <property type="entry name" value="Lon_lid"/>
</dbReference>
<dbReference type="SUPFAM" id="SSF88697">
    <property type="entry name" value="PUA domain-like"/>
    <property type="match status" value="1"/>
</dbReference>
<dbReference type="FunFam" id="3.40.50.300:FF:000021">
    <property type="entry name" value="Lon protease homolog"/>
    <property type="match status" value="1"/>
</dbReference>
<evidence type="ECO:0000256" key="19">
    <source>
        <dbReference type="RuleBase" id="RU000591"/>
    </source>
</evidence>
<dbReference type="PROSITE" id="PS51787">
    <property type="entry name" value="LON_N"/>
    <property type="match status" value="1"/>
</dbReference>
<evidence type="ECO:0000256" key="15">
    <source>
        <dbReference type="PIRNR" id="PIRNR001174"/>
    </source>
</evidence>
<comment type="similarity">
    <text evidence="14 15 18 19">Belongs to the peptidase S16 family.</text>
</comment>
<dbReference type="GO" id="GO:0005524">
    <property type="term" value="F:ATP binding"/>
    <property type="evidence" value="ECO:0007669"/>
    <property type="project" value="UniProtKB-UniRule"/>
</dbReference>
<feature type="domain" description="Lon N-terminal" evidence="21">
    <location>
        <begin position="8"/>
        <end position="202"/>
    </location>
</feature>
<evidence type="ECO:0000256" key="1">
    <source>
        <dbReference type="ARBA" id="ARBA00004496"/>
    </source>
</evidence>
<sequence>MDKKVKEIPLIPLRGITIFPYMVLHFDVGREKSIAALEEAMMRDQEIFLVSQKDAKIEEPEESEIYTVGTLCSIKQILKLPGDTVRVLVEGLSRAKIIKYVEKEPFYKAEINVLEEDDYVKDNKCEALVRTLREVFEDYIKLSATIPSEALISFDDMEDPGRLCDIISSYLMLKGDIKQELLEVFDIAKRIEKLIVVINNELEILNIEKKIGVRVKNKIDKVQKEYYLREQLKAIQEELGEDDEEKKEITKYKNKIKKAKLPKQAKERALHELERLKNTGSYSSEGGVIRSYVDWILELPWNVETTDNVDIKRAREILEAEHYGLDDVKDRIIEYLAVKHMSKSLKGPILCLVGPPGVGKTSIAKSVAHALNRNFVRMSLGGVKDEAEIRGHRKTYVGAIPGRIVYGMKQAKSKNPLFLLDEIDKMSNDFRGDPSDALLEVLDSEQNNTFRDHYLELEMDLSDVMFITTANTLDTIPRPLLDRMEIIDVSGYTYEEKLNIAKRHLVPKQLKEHNVDEDIIKFTDSAISEIIEGYTRESGVRSLERQIASVIRKSLTEMLEKDTKSENITISQIKKYLGNVKFTYDKADKEDKIGVVTGMAWTAYGGDILPIEVSAMSGTGKLELTGQLGDVMKESAKAGYSYVRANASKYGIDPDFYKTTDLHIHVPEGAVPKDGPSAGVTMISAIVSALSKKKVRHNVAMTGEITLTGRVLPIGGLKEKCLAAYRAGIDTVIIPKENEKDLLKMPKSIKSKLNFIVATHIDEVIKDALIEEK</sequence>
<dbReference type="InterPro" id="IPR027065">
    <property type="entry name" value="Lon_Prtase"/>
</dbReference>
<keyword evidence="7 14" id="KW-0067">ATP-binding</keyword>
<evidence type="ECO:0000256" key="3">
    <source>
        <dbReference type="ARBA" id="ARBA00022670"/>
    </source>
</evidence>
<evidence type="ECO:0000256" key="5">
    <source>
        <dbReference type="ARBA" id="ARBA00022801"/>
    </source>
</evidence>
<feature type="domain" description="Lon proteolytic" evidence="20">
    <location>
        <begin position="590"/>
        <end position="771"/>
    </location>
</feature>
<dbReference type="GO" id="GO:0016887">
    <property type="term" value="F:ATP hydrolysis activity"/>
    <property type="evidence" value="ECO:0007669"/>
    <property type="project" value="UniProtKB-UniRule"/>
</dbReference>
<evidence type="ECO:0000256" key="6">
    <source>
        <dbReference type="ARBA" id="ARBA00022825"/>
    </source>
</evidence>
<dbReference type="Gene3D" id="3.30.230.10">
    <property type="match status" value="1"/>
</dbReference>
<dbReference type="PROSITE" id="PS01046">
    <property type="entry name" value="LON_SER"/>
    <property type="match status" value="1"/>
</dbReference>
<proteinExistence type="evidence at transcript level"/>
<evidence type="ECO:0000256" key="16">
    <source>
        <dbReference type="PIRSR" id="PIRSR001174-1"/>
    </source>
</evidence>
<evidence type="ECO:0000256" key="10">
    <source>
        <dbReference type="ARBA" id="ARBA00053875"/>
    </source>
</evidence>
<protein>
    <recommendedName>
        <fullName evidence="12 14">Lon protease</fullName>
        <ecNumber evidence="11 14">3.4.21.53</ecNumber>
    </recommendedName>
    <alternativeName>
        <fullName evidence="13 14">ATP-dependent protease La</fullName>
    </alternativeName>
</protein>
<evidence type="ECO:0000313" key="22">
    <source>
        <dbReference type="EMBL" id="SUY47848.1"/>
    </source>
</evidence>
<dbReference type="EMBL" id="UFWZ01000001">
    <property type="protein sequence ID" value="SUY47848.1"/>
    <property type="molecule type" value="Genomic_DNA"/>
</dbReference>
<dbReference type="SUPFAM" id="SSF54211">
    <property type="entry name" value="Ribosomal protein S5 domain 2-like"/>
    <property type="match status" value="1"/>
</dbReference>
<dbReference type="InterPro" id="IPR003593">
    <property type="entry name" value="AAA+_ATPase"/>
</dbReference>
<dbReference type="GO" id="GO:0006515">
    <property type="term" value="P:protein quality control for misfolded or incompletely synthesized proteins"/>
    <property type="evidence" value="ECO:0007669"/>
    <property type="project" value="UniProtKB-UniRule"/>
</dbReference>
<keyword evidence="2 14" id="KW-0963">Cytoplasm</keyword>
<comment type="subunit">
    <text evidence="14 15">Homohexamer. Organized in a ring with a central cavity.</text>
</comment>
<dbReference type="InterPro" id="IPR015947">
    <property type="entry name" value="PUA-like_sf"/>
</dbReference>
<gene>
    <name evidence="22" type="primary">lon1</name>
    <name evidence="14" type="synonym">lon</name>
    <name evidence="22" type="ORF">NCTC9836_02191</name>
</gene>
<dbReference type="PANTHER" id="PTHR10046">
    <property type="entry name" value="ATP DEPENDENT LON PROTEASE FAMILY MEMBER"/>
    <property type="match status" value="1"/>
</dbReference>
<keyword evidence="6 14" id="KW-0720">Serine protease</keyword>
<comment type="catalytic activity">
    <reaction evidence="9 14 15 18">
        <text>Hydrolysis of proteins in presence of ATP.</text>
        <dbReference type="EC" id="3.4.21.53"/>
    </reaction>
</comment>
<dbReference type="SUPFAM" id="SSF52540">
    <property type="entry name" value="P-loop containing nucleoside triphosphate hydrolases"/>
    <property type="match status" value="1"/>
</dbReference>
<comment type="subcellular location">
    <subcellularLocation>
        <location evidence="1 14 15">Cytoplasm</location>
    </subcellularLocation>
</comment>
<dbReference type="PIRSF" id="PIRSF001174">
    <property type="entry name" value="Lon_proteas"/>
    <property type="match status" value="1"/>
</dbReference>
<evidence type="ECO:0000256" key="2">
    <source>
        <dbReference type="ARBA" id="ARBA00022490"/>
    </source>
</evidence>
<dbReference type="Gene3D" id="1.10.8.60">
    <property type="match status" value="1"/>
</dbReference>
<dbReference type="SMART" id="SM00382">
    <property type="entry name" value="AAA"/>
    <property type="match status" value="1"/>
</dbReference>
<dbReference type="SMART" id="SM00464">
    <property type="entry name" value="LON"/>
    <property type="match status" value="1"/>
</dbReference>
<dbReference type="Gene3D" id="2.30.130.40">
    <property type="entry name" value="LON domain-like"/>
    <property type="match status" value="1"/>
</dbReference>
<dbReference type="InterPro" id="IPR004815">
    <property type="entry name" value="Lon_bac/euk-typ"/>
</dbReference>
<feature type="active site" evidence="14 16">
    <location>
        <position position="677"/>
    </location>
</feature>
<dbReference type="NCBIfam" id="NF008053">
    <property type="entry name" value="PRK10787.1"/>
    <property type="match status" value="1"/>
</dbReference>
<dbReference type="NCBIfam" id="TIGR00763">
    <property type="entry name" value="lon"/>
    <property type="match status" value="1"/>
</dbReference>
<dbReference type="PRINTS" id="PR00830">
    <property type="entry name" value="ENDOLAPTASE"/>
</dbReference>
<dbReference type="InterPro" id="IPR027543">
    <property type="entry name" value="Lon_bac"/>
</dbReference>
<dbReference type="InterPro" id="IPR027417">
    <property type="entry name" value="P-loop_NTPase"/>
</dbReference>
<dbReference type="Pfam" id="PF02190">
    <property type="entry name" value="LON_substr_bdg"/>
    <property type="match status" value="1"/>
</dbReference>
<comment type="induction">
    <text evidence="14">By heat shock.</text>
</comment>
<dbReference type="PROSITE" id="PS51786">
    <property type="entry name" value="LON_PROTEOLYTIC"/>
    <property type="match status" value="1"/>
</dbReference>
<keyword evidence="3 14" id="KW-0645">Protease</keyword>
<dbReference type="InterPro" id="IPR003111">
    <property type="entry name" value="Lon_prtase_N"/>
</dbReference>
<dbReference type="AlphaFoldDB" id="A0A381JAT7"/>
<dbReference type="InterPro" id="IPR008269">
    <property type="entry name" value="Lon_proteolytic"/>
</dbReference>
<evidence type="ECO:0000256" key="13">
    <source>
        <dbReference type="ARBA" id="ARBA00082722"/>
    </source>
</evidence>
<comment type="function">
    <text evidence="10 14">ATP-dependent serine protease that mediates the selective degradation of mutant and abnormal proteins as well as certain short-lived regulatory proteins. Required for cellular homeostasis and for survival from DNA damage and developmental changes induced by stress. Degrades polypeptides processively to yield small peptide fragments that are 5 to 10 amino acids long. Binds to DNA in a double-stranded, site-specific manner.</text>
</comment>
<reference evidence="22 23" key="1">
    <citation type="submission" date="2018-06" db="EMBL/GenBank/DDBJ databases">
        <authorList>
            <consortium name="Pathogen Informatics"/>
            <person name="Doyle S."/>
        </authorList>
    </citation>
    <scope>NUCLEOTIDE SEQUENCE [LARGE SCALE GENOMIC DNA]</scope>
    <source>
        <strain evidence="22 23">NCTC9836</strain>
    </source>
</reference>
<keyword evidence="5 14" id="KW-0378">Hydrolase</keyword>
<dbReference type="RefSeq" id="WP_115641732.1">
    <property type="nucleotide sequence ID" value="NZ_UFWZ01000001.1"/>
</dbReference>
<evidence type="ECO:0000256" key="8">
    <source>
        <dbReference type="ARBA" id="ARBA00023016"/>
    </source>
</evidence>
<dbReference type="GO" id="GO:0004176">
    <property type="term" value="F:ATP-dependent peptidase activity"/>
    <property type="evidence" value="ECO:0007669"/>
    <property type="project" value="UniProtKB-UniRule"/>
</dbReference>
<accession>A0A381JAT7</accession>
<dbReference type="CDD" id="cd19500">
    <property type="entry name" value="RecA-like_Lon"/>
    <property type="match status" value="1"/>
</dbReference>
<evidence type="ECO:0000256" key="11">
    <source>
        <dbReference type="ARBA" id="ARBA00066743"/>
    </source>
</evidence>
<evidence type="ECO:0000259" key="21">
    <source>
        <dbReference type="PROSITE" id="PS51787"/>
    </source>
</evidence>
<evidence type="ECO:0000259" key="20">
    <source>
        <dbReference type="PROSITE" id="PS51786"/>
    </source>
</evidence>
<dbReference type="Proteomes" id="UP000254664">
    <property type="component" value="Unassembled WGS sequence"/>
</dbReference>
<feature type="active site" evidence="14 16">
    <location>
        <position position="720"/>
    </location>
</feature>
<dbReference type="GO" id="GO:0034605">
    <property type="term" value="P:cellular response to heat"/>
    <property type="evidence" value="ECO:0007669"/>
    <property type="project" value="UniProtKB-UniRule"/>
</dbReference>
<evidence type="ECO:0000256" key="7">
    <source>
        <dbReference type="ARBA" id="ARBA00022840"/>
    </source>
</evidence>
<evidence type="ECO:0000256" key="12">
    <source>
        <dbReference type="ARBA" id="ARBA00071934"/>
    </source>
</evidence>
<dbReference type="Pfam" id="PF00004">
    <property type="entry name" value="AAA"/>
    <property type="match status" value="1"/>
</dbReference>
<keyword evidence="4 14" id="KW-0547">Nucleotide-binding</keyword>
<dbReference type="GO" id="GO:0043565">
    <property type="term" value="F:sequence-specific DNA binding"/>
    <property type="evidence" value="ECO:0007669"/>
    <property type="project" value="UniProtKB-UniRule"/>
</dbReference>
<organism evidence="22 23">
    <name type="scientific">Clostridium putrefaciens</name>
    <dbReference type="NCBI Taxonomy" id="99675"/>
    <lineage>
        <taxon>Bacteria</taxon>
        <taxon>Bacillati</taxon>
        <taxon>Bacillota</taxon>
        <taxon>Clostridia</taxon>
        <taxon>Eubacteriales</taxon>
        <taxon>Clostridiaceae</taxon>
        <taxon>Clostridium</taxon>
    </lineage>
</organism>
<dbReference type="Pfam" id="PF22667">
    <property type="entry name" value="Lon_lid"/>
    <property type="match status" value="1"/>
</dbReference>
<dbReference type="InterPro" id="IPR020568">
    <property type="entry name" value="Ribosomal_Su5_D2-typ_SF"/>
</dbReference>
<evidence type="ECO:0000256" key="4">
    <source>
        <dbReference type="ARBA" id="ARBA00022741"/>
    </source>
</evidence>
<dbReference type="InterPro" id="IPR014721">
    <property type="entry name" value="Ribsml_uS5_D2-typ_fold_subgr"/>
</dbReference>
<dbReference type="GO" id="GO:0004252">
    <property type="term" value="F:serine-type endopeptidase activity"/>
    <property type="evidence" value="ECO:0007669"/>
    <property type="project" value="UniProtKB-UniRule"/>
</dbReference>
<dbReference type="OrthoDB" id="9803599at2"/>
<dbReference type="GO" id="GO:0005737">
    <property type="term" value="C:cytoplasm"/>
    <property type="evidence" value="ECO:0007669"/>
    <property type="project" value="UniProtKB-SubCell"/>
</dbReference>
<keyword evidence="8 14" id="KW-0346">Stress response</keyword>
<dbReference type="Gene3D" id="3.40.50.300">
    <property type="entry name" value="P-loop containing nucleotide triphosphate hydrolases"/>
    <property type="match status" value="1"/>
</dbReference>
<keyword evidence="23" id="KW-1185">Reference proteome</keyword>
<evidence type="ECO:0000256" key="9">
    <source>
        <dbReference type="ARBA" id="ARBA00050665"/>
    </source>
</evidence>
<evidence type="ECO:0000313" key="23">
    <source>
        <dbReference type="Proteomes" id="UP000254664"/>
    </source>
</evidence>
<dbReference type="InterPro" id="IPR008268">
    <property type="entry name" value="Peptidase_S16_AS"/>
</dbReference>
<dbReference type="InterPro" id="IPR046336">
    <property type="entry name" value="Lon_prtase_N_sf"/>
</dbReference>
<name>A0A381JAT7_9CLOT</name>
<dbReference type="Gene3D" id="1.20.5.5270">
    <property type="match status" value="1"/>
</dbReference>
<dbReference type="EC" id="3.4.21.53" evidence="11 14"/>
<feature type="binding site" evidence="14 17">
    <location>
        <begin position="354"/>
        <end position="361"/>
    </location>
    <ligand>
        <name>ATP</name>
        <dbReference type="ChEBI" id="CHEBI:30616"/>
    </ligand>
</feature>